<dbReference type="PANTHER" id="PTHR11260:SF676">
    <property type="entry name" value="GLUTATHIONE S-TRANSFERASE U8"/>
    <property type="match status" value="1"/>
</dbReference>
<dbReference type="SFLD" id="SFLDS00019">
    <property type="entry name" value="Glutathione_Transferase_(cytos"/>
    <property type="match status" value="1"/>
</dbReference>
<keyword evidence="3" id="KW-0963">Cytoplasm</keyword>
<dbReference type="InterPro" id="IPR036282">
    <property type="entry name" value="Glutathione-S-Trfase_C_sf"/>
</dbReference>
<evidence type="ECO:0000256" key="2">
    <source>
        <dbReference type="ARBA" id="ARBA00047960"/>
    </source>
</evidence>
<dbReference type="Gene3D" id="1.20.1050.10">
    <property type="match status" value="1"/>
</dbReference>
<dbReference type="InterPro" id="IPR045074">
    <property type="entry name" value="GST_C_Tau"/>
</dbReference>
<comment type="subcellular location">
    <subcellularLocation>
        <location evidence="3">Cytoplasm</location>
        <location evidence="3">Cytosol</location>
    </subcellularLocation>
</comment>
<evidence type="ECO:0000259" key="5">
    <source>
        <dbReference type="PROSITE" id="PS50405"/>
    </source>
</evidence>
<comment type="catalytic activity">
    <reaction evidence="2 3">
        <text>RX + glutathione = an S-substituted glutathione + a halide anion + H(+)</text>
        <dbReference type="Rhea" id="RHEA:16437"/>
        <dbReference type="ChEBI" id="CHEBI:15378"/>
        <dbReference type="ChEBI" id="CHEBI:16042"/>
        <dbReference type="ChEBI" id="CHEBI:17792"/>
        <dbReference type="ChEBI" id="CHEBI:57925"/>
        <dbReference type="ChEBI" id="CHEBI:90779"/>
        <dbReference type="EC" id="2.5.1.18"/>
    </reaction>
</comment>
<keyword evidence="1 3" id="KW-0808">Transferase</keyword>
<dbReference type="SUPFAM" id="SSF47616">
    <property type="entry name" value="GST C-terminal domain-like"/>
    <property type="match status" value="1"/>
</dbReference>
<comment type="similarity">
    <text evidence="3">Belongs to the GST superfamily.</text>
</comment>
<dbReference type="FunFam" id="3.40.30.10:FF:000014">
    <property type="entry name" value="Tau class glutathione S-transferase"/>
    <property type="match status" value="1"/>
</dbReference>
<dbReference type="EMBL" id="JAJJMA010266417">
    <property type="protein sequence ID" value="MCL7045141.1"/>
    <property type="molecule type" value="Genomic_DNA"/>
</dbReference>
<dbReference type="GO" id="GO:0005829">
    <property type="term" value="C:cytosol"/>
    <property type="evidence" value="ECO:0007669"/>
    <property type="project" value="UniProtKB-SubCell"/>
</dbReference>
<dbReference type="SFLD" id="SFLDG00358">
    <property type="entry name" value="Main_(cytGST)"/>
    <property type="match status" value="1"/>
</dbReference>
<dbReference type="Proteomes" id="UP001177140">
    <property type="component" value="Unassembled WGS sequence"/>
</dbReference>
<feature type="domain" description="GST N-terminal" evidence="4">
    <location>
        <begin position="4"/>
        <end position="84"/>
    </location>
</feature>
<dbReference type="PROSITE" id="PS51354">
    <property type="entry name" value="GLUTAREDOXIN_2"/>
    <property type="match status" value="1"/>
</dbReference>
<dbReference type="GO" id="GO:0004364">
    <property type="term" value="F:glutathione transferase activity"/>
    <property type="evidence" value="ECO:0007669"/>
    <property type="project" value="UniProtKB-UniRule"/>
</dbReference>
<dbReference type="InterPro" id="IPR004045">
    <property type="entry name" value="Glutathione_S-Trfase_N"/>
</dbReference>
<keyword evidence="7" id="KW-1185">Reference proteome</keyword>
<dbReference type="CDD" id="cd03185">
    <property type="entry name" value="GST_C_Tau"/>
    <property type="match status" value="1"/>
</dbReference>
<dbReference type="PROSITE" id="PS50405">
    <property type="entry name" value="GST_CTER"/>
    <property type="match status" value="1"/>
</dbReference>
<comment type="caution">
    <text evidence="6">The sequence shown here is derived from an EMBL/GenBank/DDBJ whole genome shotgun (WGS) entry which is preliminary data.</text>
</comment>
<dbReference type="GO" id="GO:0006749">
    <property type="term" value="P:glutathione metabolic process"/>
    <property type="evidence" value="ECO:0007669"/>
    <property type="project" value="InterPro"/>
</dbReference>
<reference evidence="6" key="1">
    <citation type="submission" date="2022-03" db="EMBL/GenBank/DDBJ databases">
        <title>A functionally conserved STORR gene fusion in Papaver species that diverged 16.8 million years ago.</title>
        <authorList>
            <person name="Catania T."/>
        </authorList>
    </citation>
    <scope>NUCLEOTIDE SEQUENCE</scope>
    <source>
        <strain evidence="6">S-191538</strain>
    </source>
</reference>
<dbReference type="Gene3D" id="3.40.30.10">
    <property type="entry name" value="Glutaredoxin"/>
    <property type="match status" value="1"/>
</dbReference>
<accession>A0AA41VPN4</accession>
<dbReference type="Pfam" id="PF02798">
    <property type="entry name" value="GST_N"/>
    <property type="match status" value="1"/>
</dbReference>
<dbReference type="Pfam" id="PF13410">
    <property type="entry name" value="GST_C_2"/>
    <property type="match status" value="1"/>
</dbReference>
<evidence type="ECO:0000256" key="1">
    <source>
        <dbReference type="ARBA" id="ARBA00022679"/>
    </source>
</evidence>
<evidence type="ECO:0000259" key="4">
    <source>
        <dbReference type="PROSITE" id="PS50404"/>
    </source>
</evidence>
<feature type="domain" description="GST C-terminal" evidence="5">
    <location>
        <begin position="90"/>
        <end position="211"/>
    </location>
</feature>
<dbReference type="InterPro" id="IPR036249">
    <property type="entry name" value="Thioredoxin-like_sf"/>
</dbReference>
<dbReference type="SFLD" id="SFLDG01152">
    <property type="entry name" value="Main.3:_Omega-_and_Tau-like"/>
    <property type="match status" value="1"/>
</dbReference>
<dbReference type="PANTHER" id="PTHR11260">
    <property type="entry name" value="GLUTATHIONE S-TRANSFERASE, GST, SUPERFAMILY, GST DOMAIN CONTAINING"/>
    <property type="match status" value="1"/>
</dbReference>
<dbReference type="EC" id="2.5.1.18" evidence="3"/>
<evidence type="ECO:0000256" key="3">
    <source>
        <dbReference type="RuleBase" id="RU369102"/>
    </source>
</evidence>
<dbReference type="SUPFAM" id="SSF52833">
    <property type="entry name" value="Thioredoxin-like"/>
    <property type="match status" value="1"/>
</dbReference>
<dbReference type="InterPro" id="IPR040079">
    <property type="entry name" value="Glutathione_S-Trfase"/>
</dbReference>
<gene>
    <name evidence="6" type="ORF">MKW94_010907</name>
</gene>
<comment type="function">
    <text evidence="3">Is involved in the conjugation of reduced glutathione to a wide number of exogenous and endogenous hydrophobic electrophiles.</text>
</comment>
<dbReference type="AlphaFoldDB" id="A0AA41VPN4"/>
<name>A0AA41VPN4_PAPNU</name>
<sequence>MEEQVVKLFGTWSSPFSCRVECALKLKGVEYEYVKEDYLKNKSDLLLQYNPVHKKIPVLVHGGNPVVESMIILEYIDETWPENYPLLPEDPYERSIARFWTKFMEDKGSTFWSLIRAPEETKEQIVNEIMEILKTFEDHGLGDKKFFGGDDIGFTDLAVGTGIHWMKVVEEMRQVKVFETSTRLNAWFERFSEVPVIKETIPSHHELVAHFKSRVG</sequence>
<organism evidence="6 7">
    <name type="scientific">Papaver nudicaule</name>
    <name type="common">Iceland poppy</name>
    <dbReference type="NCBI Taxonomy" id="74823"/>
    <lineage>
        <taxon>Eukaryota</taxon>
        <taxon>Viridiplantae</taxon>
        <taxon>Streptophyta</taxon>
        <taxon>Embryophyta</taxon>
        <taxon>Tracheophyta</taxon>
        <taxon>Spermatophyta</taxon>
        <taxon>Magnoliopsida</taxon>
        <taxon>Ranunculales</taxon>
        <taxon>Papaveraceae</taxon>
        <taxon>Papaveroideae</taxon>
        <taxon>Papaver</taxon>
    </lineage>
</organism>
<proteinExistence type="inferred from homology"/>
<protein>
    <recommendedName>
        <fullName evidence="3">Glutathione S-transferase</fullName>
        <ecNumber evidence="3">2.5.1.18</ecNumber>
    </recommendedName>
</protein>
<evidence type="ECO:0000313" key="6">
    <source>
        <dbReference type="EMBL" id="MCL7045141.1"/>
    </source>
</evidence>
<dbReference type="PROSITE" id="PS50404">
    <property type="entry name" value="GST_NTER"/>
    <property type="match status" value="1"/>
</dbReference>
<dbReference type="InterPro" id="IPR010987">
    <property type="entry name" value="Glutathione-S-Trfase_C-like"/>
</dbReference>
<dbReference type="CDD" id="cd03058">
    <property type="entry name" value="GST_N_Tau"/>
    <property type="match status" value="1"/>
</dbReference>
<dbReference type="InterPro" id="IPR045073">
    <property type="entry name" value="Omega/Tau-like"/>
</dbReference>
<evidence type="ECO:0000313" key="7">
    <source>
        <dbReference type="Proteomes" id="UP001177140"/>
    </source>
</evidence>